<dbReference type="AlphaFoldDB" id="A0A806LJ79"/>
<name>A0A806LJ79_LACPA</name>
<accession>A0A806LJ79</accession>
<dbReference type="Pfam" id="PF10978">
    <property type="entry name" value="DUF2785"/>
    <property type="match status" value="1"/>
</dbReference>
<evidence type="ECO:0000313" key="2">
    <source>
        <dbReference type="Proteomes" id="UP000019441"/>
    </source>
</evidence>
<protein>
    <submittedName>
        <fullName evidence="1">Uncharacterized protein</fullName>
    </submittedName>
</protein>
<dbReference type="RefSeq" id="WP_016366079.1">
    <property type="nucleotide sequence ID" value="NZ_CP007122.1"/>
</dbReference>
<evidence type="ECO:0000313" key="1">
    <source>
        <dbReference type="EMBL" id="AHJ33879.1"/>
    </source>
</evidence>
<dbReference type="InterPro" id="IPR021247">
    <property type="entry name" value="DUF2785"/>
</dbReference>
<dbReference type="KEGG" id="lpq:AF91_12180"/>
<proteinExistence type="predicted"/>
<gene>
    <name evidence="1" type="ORF">AF91_12180</name>
</gene>
<reference evidence="1 2" key="1">
    <citation type="journal article" date="2014" name="Genome Announc.">
        <title>Whole Genome Sequence of the Probiotic Strain Lactobacillus paracasei N1115, Isolated from Traditional Chinese Fermented Milk.</title>
        <authorList>
            <person name="Wang S."/>
            <person name="Zhu H."/>
            <person name="He F."/>
            <person name="Luo Y."/>
            <person name="Kang Z."/>
            <person name="Lu C."/>
            <person name="Feng L."/>
            <person name="Lu X."/>
            <person name="Xue Y."/>
            <person name="Wang H."/>
        </authorList>
    </citation>
    <scope>NUCLEOTIDE SEQUENCE [LARGE SCALE GENOMIC DNA]</scope>
    <source>
        <strain evidence="1 2">N1115</strain>
    </source>
</reference>
<organism evidence="1 2">
    <name type="scientific">Lacticaseibacillus paracasei N1115</name>
    <dbReference type="NCBI Taxonomy" id="1446494"/>
    <lineage>
        <taxon>Bacteria</taxon>
        <taxon>Bacillati</taxon>
        <taxon>Bacillota</taxon>
        <taxon>Bacilli</taxon>
        <taxon>Lactobacillales</taxon>
        <taxon>Lactobacillaceae</taxon>
        <taxon>Lacticaseibacillus</taxon>
    </lineage>
</organism>
<dbReference type="Proteomes" id="UP000019441">
    <property type="component" value="Chromosome"/>
</dbReference>
<sequence>MENELKRLLSIPDPLHFTEHQCEWLLDHIGDPNAEIRDNLVYSLLARGFSTEGFTTSQRKAIATRTTQQAQLFTGLNGSDNDNAFTRTFTALLGAILLETDSSKPFLTDNQTQTWIDWALKYLQIETDWRSYVPVKRLGAWHCPWQ</sequence>
<dbReference type="EMBL" id="CP007122">
    <property type="protein sequence ID" value="AHJ33879.1"/>
    <property type="molecule type" value="Genomic_DNA"/>
</dbReference>